<evidence type="ECO:0000313" key="3">
    <source>
        <dbReference type="Proteomes" id="UP000536685"/>
    </source>
</evidence>
<feature type="transmembrane region" description="Helical" evidence="1">
    <location>
        <begin position="58"/>
        <end position="83"/>
    </location>
</feature>
<evidence type="ECO:0008006" key="4">
    <source>
        <dbReference type="Google" id="ProtNLM"/>
    </source>
</evidence>
<comment type="caution">
    <text evidence="2">The sequence shown here is derived from an EMBL/GenBank/DDBJ whole genome shotgun (WGS) entry which is preliminary data.</text>
</comment>
<gene>
    <name evidence="2" type="ORF">HD599_000993</name>
</gene>
<dbReference type="Proteomes" id="UP000536685">
    <property type="component" value="Unassembled WGS sequence"/>
</dbReference>
<accession>A0A841AFV2</accession>
<feature type="transmembrane region" description="Helical" evidence="1">
    <location>
        <begin position="90"/>
        <end position="111"/>
    </location>
</feature>
<evidence type="ECO:0000256" key="1">
    <source>
        <dbReference type="SAM" id="Phobius"/>
    </source>
</evidence>
<organism evidence="2 3">
    <name type="scientific">Conyzicola lurida</name>
    <dbReference type="NCBI Taxonomy" id="1172621"/>
    <lineage>
        <taxon>Bacteria</taxon>
        <taxon>Bacillati</taxon>
        <taxon>Actinomycetota</taxon>
        <taxon>Actinomycetes</taxon>
        <taxon>Micrococcales</taxon>
        <taxon>Microbacteriaceae</taxon>
        <taxon>Conyzicola</taxon>
    </lineage>
</organism>
<keyword evidence="3" id="KW-1185">Reference proteome</keyword>
<name>A0A841AFV2_9MICO</name>
<dbReference type="RefSeq" id="WP_184234187.1">
    <property type="nucleotide sequence ID" value="NZ_JACHMJ010000001.1"/>
</dbReference>
<feature type="transmembrane region" description="Helical" evidence="1">
    <location>
        <begin position="117"/>
        <end position="142"/>
    </location>
</feature>
<dbReference type="AlphaFoldDB" id="A0A841AFV2"/>
<protein>
    <recommendedName>
        <fullName evidence="4">ATP synthase protein I</fullName>
    </recommendedName>
</protein>
<proteinExistence type="predicted"/>
<keyword evidence="1" id="KW-0472">Membrane</keyword>
<keyword evidence="1" id="KW-0812">Transmembrane</keyword>
<dbReference type="EMBL" id="JACHMJ010000001">
    <property type="protein sequence ID" value="MBB5842670.1"/>
    <property type="molecule type" value="Genomic_DNA"/>
</dbReference>
<feature type="transmembrane region" description="Helical" evidence="1">
    <location>
        <begin position="30"/>
        <end position="52"/>
    </location>
</feature>
<reference evidence="2 3" key="1">
    <citation type="submission" date="2020-08" db="EMBL/GenBank/DDBJ databases">
        <title>Sequencing the genomes of 1000 actinobacteria strains.</title>
        <authorList>
            <person name="Klenk H.-P."/>
        </authorList>
    </citation>
    <scope>NUCLEOTIDE SEQUENCE [LARGE SCALE GENOMIC DNA]</scope>
    <source>
        <strain evidence="2 3">DSM 105784</strain>
    </source>
</reference>
<evidence type="ECO:0000313" key="2">
    <source>
        <dbReference type="EMBL" id="MBB5842670.1"/>
    </source>
</evidence>
<sequence length="164" mass="17546">MTEPTRESRAQAETNWSSSALSATEIFTRVLRYTGLLAIALIVVGGLVGFLVAGTNGLWSAVSAAVVAVIFSAITVVSMITAIKYSLNAFFAIVMGSWLLKFVAFVVVLLVLRDQPFIDPIVFFLTLVVALVGTAVIDAIVVMRSRVAYVDQSILPKPPVDPAE</sequence>
<keyword evidence="1" id="KW-1133">Transmembrane helix</keyword>